<proteinExistence type="predicted"/>
<accession>A0A9D4E0F5</accession>
<evidence type="ECO:0000313" key="2">
    <source>
        <dbReference type="Proteomes" id="UP000828390"/>
    </source>
</evidence>
<sequence length="68" mass="7385">MFADDVANCAETANKLQQQTNNVDPFCIDTGMVPSEDMKLGSSVHNNLFCIQVNGVIVDSKVKLELSP</sequence>
<dbReference type="Proteomes" id="UP000828390">
    <property type="component" value="Unassembled WGS sequence"/>
</dbReference>
<protein>
    <submittedName>
        <fullName evidence="1">Uncharacterized protein</fullName>
    </submittedName>
</protein>
<keyword evidence="2" id="KW-1185">Reference proteome</keyword>
<dbReference type="EMBL" id="JAIWYP010000009">
    <property type="protein sequence ID" value="KAH3769709.1"/>
    <property type="molecule type" value="Genomic_DNA"/>
</dbReference>
<gene>
    <name evidence="1" type="ORF">DPMN_170984</name>
</gene>
<reference evidence="1" key="2">
    <citation type="submission" date="2020-11" db="EMBL/GenBank/DDBJ databases">
        <authorList>
            <person name="McCartney M.A."/>
            <person name="Auch B."/>
            <person name="Kono T."/>
            <person name="Mallez S."/>
            <person name="Becker A."/>
            <person name="Gohl D.M."/>
            <person name="Silverstein K.A.T."/>
            <person name="Koren S."/>
            <person name="Bechman K.B."/>
            <person name="Herman A."/>
            <person name="Abrahante J.E."/>
            <person name="Garbe J."/>
        </authorList>
    </citation>
    <scope>NUCLEOTIDE SEQUENCE</scope>
    <source>
        <strain evidence="1">Duluth1</strain>
        <tissue evidence="1">Whole animal</tissue>
    </source>
</reference>
<comment type="caution">
    <text evidence="1">The sequence shown here is derived from an EMBL/GenBank/DDBJ whole genome shotgun (WGS) entry which is preliminary data.</text>
</comment>
<dbReference type="AlphaFoldDB" id="A0A9D4E0F5"/>
<organism evidence="1 2">
    <name type="scientific">Dreissena polymorpha</name>
    <name type="common">Zebra mussel</name>
    <name type="synonym">Mytilus polymorpha</name>
    <dbReference type="NCBI Taxonomy" id="45954"/>
    <lineage>
        <taxon>Eukaryota</taxon>
        <taxon>Metazoa</taxon>
        <taxon>Spiralia</taxon>
        <taxon>Lophotrochozoa</taxon>
        <taxon>Mollusca</taxon>
        <taxon>Bivalvia</taxon>
        <taxon>Autobranchia</taxon>
        <taxon>Heteroconchia</taxon>
        <taxon>Euheterodonta</taxon>
        <taxon>Imparidentia</taxon>
        <taxon>Neoheterodontei</taxon>
        <taxon>Myida</taxon>
        <taxon>Dreissenoidea</taxon>
        <taxon>Dreissenidae</taxon>
        <taxon>Dreissena</taxon>
    </lineage>
</organism>
<reference evidence="1" key="1">
    <citation type="journal article" date="2019" name="bioRxiv">
        <title>The Genome of the Zebra Mussel, Dreissena polymorpha: A Resource for Invasive Species Research.</title>
        <authorList>
            <person name="McCartney M.A."/>
            <person name="Auch B."/>
            <person name="Kono T."/>
            <person name="Mallez S."/>
            <person name="Zhang Y."/>
            <person name="Obille A."/>
            <person name="Becker A."/>
            <person name="Abrahante J.E."/>
            <person name="Garbe J."/>
            <person name="Badalamenti J.P."/>
            <person name="Herman A."/>
            <person name="Mangelson H."/>
            <person name="Liachko I."/>
            <person name="Sullivan S."/>
            <person name="Sone E.D."/>
            <person name="Koren S."/>
            <person name="Silverstein K.A.T."/>
            <person name="Beckman K.B."/>
            <person name="Gohl D.M."/>
        </authorList>
    </citation>
    <scope>NUCLEOTIDE SEQUENCE</scope>
    <source>
        <strain evidence="1">Duluth1</strain>
        <tissue evidence="1">Whole animal</tissue>
    </source>
</reference>
<name>A0A9D4E0F5_DREPO</name>
<evidence type="ECO:0000313" key="1">
    <source>
        <dbReference type="EMBL" id="KAH3769709.1"/>
    </source>
</evidence>